<evidence type="ECO:0000313" key="1">
    <source>
        <dbReference type="EMBL" id="KAJ9109234.1"/>
    </source>
</evidence>
<dbReference type="EMBL" id="JASBWT010000001">
    <property type="protein sequence ID" value="KAJ9109234.1"/>
    <property type="molecule type" value="Genomic_DNA"/>
</dbReference>
<comment type="caution">
    <text evidence="1">The sequence shown here is derived from an EMBL/GenBank/DDBJ whole genome shotgun (WGS) entry which is preliminary data.</text>
</comment>
<sequence>MSTTSDSIPLYLASQKAYIWDPQHAATLRVTHHIGALATGTLPGVAQQNVFLGLPLVVMPEEAVLLIENVVTLTFHSWTAGLGICHFINVPHAYRPPTAQEISAHTSARLEMVHDLQAAALEASEEKKRVFERSRAEGGAGAGKGKRGKGKEGVRATTITEKEEAATDSLFAPPTPRQPPPHAATTTSQAYFSSITSHPHPFTHPWFNPSLPSAIYTSLSLAQQAGVWTYPSTPLERARCAVYRRLWEEGMFMGQGVKFGGEFLVYPGDPLRYHSHFVTTTLPTLSTPIRPLELVAWGRLGTATKKAHLLCCVDMEGASSVSVSAPAASAEEDEREKGQEGGDEKRSRQQQQQVEVIGKGESKPHVQFYSLEWANFG</sequence>
<gene>
    <name evidence="1" type="ORF">QFC21_000563</name>
</gene>
<organism evidence="1 2">
    <name type="scientific">Naganishia friedmannii</name>
    <dbReference type="NCBI Taxonomy" id="89922"/>
    <lineage>
        <taxon>Eukaryota</taxon>
        <taxon>Fungi</taxon>
        <taxon>Dikarya</taxon>
        <taxon>Basidiomycota</taxon>
        <taxon>Agaricomycotina</taxon>
        <taxon>Tremellomycetes</taxon>
        <taxon>Filobasidiales</taxon>
        <taxon>Filobasidiaceae</taxon>
        <taxon>Naganishia</taxon>
    </lineage>
</organism>
<proteinExistence type="predicted"/>
<keyword evidence="2" id="KW-1185">Reference proteome</keyword>
<protein>
    <submittedName>
        <fullName evidence="1">Uncharacterized protein</fullName>
    </submittedName>
</protein>
<dbReference type="Proteomes" id="UP001227268">
    <property type="component" value="Unassembled WGS sequence"/>
</dbReference>
<name>A0ACC2WDE9_9TREE</name>
<reference evidence="1" key="1">
    <citation type="submission" date="2023-04" db="EMBL/GenBank/DDBJ databases">
        <title>Draft Genome sequencing of Naganishia species isolated from polar environments using Oxford Nanopore Technology.</title>
        <authorList>
            <person name="Leo P."/>
            <person name="Venkateswaran K."/>
        </authorList>
    </citation>
    <scope>NUCLEOTIDE SEQUENCE</scope>
    <source>
        <strain evidence="1">MNA-CCFEE 5423</strain>
    </source>
</reference>
<evidence type="ECO:0000313" key="2">
    <source>
        <dbReference type="Proteomes" id="UP001227268"/>
    </source>
</evidence>
<accession>A0ACC2WDE9</accession>